<dbReference type="NCBIfam" id="TIGR03940">
    <property type="entry name" value="PGA_PgaD"/>
    <property type="match status" value="1"/>
</dbReference>
<proteinExistence type="predicted"/>
<name>A0A7X1PPI1_9PSED</name>
<dbReference type="Pfam" id="PF13994">
    <property type="entry name" value="PgaD"/>
    <property type="match status" value="1"/>
</dbReference>
<dbReference type="EMBL" id="WHUV01000004">
    <property type="protein sequence ID" value="MQA56016.1"/>
    <property type="molecule type" value="Genomic_DNA"/>
</dbReference>
<sequence>MKIIRTRQRPFLVIVDVFFTLLAWAALLYLLVRGLWPLLYTHEGPRFEAGVLDALTTLQFYGLVAVVNAVLLISWARYRQRRSRKYPPRLPAPAVDDKRLSETFKLSDETFAQMRQPGSLIVHNDAEGGISHVTTQFYRIQPEDQPHPPLVAEPPPRVIHLRSEGDEGKT</sequence>
<evidence type="ECO:0000256" key="2">
    <source>
        <dbReference type="SAM" id="Phobius"/>
    </source>
</evidence>
<keyword evidence="2" id="KW-0472">Membrane</keyword>
<feature type="transmembrane region" description="Helical" evidence="2">
    <location>
        <begin position="12"/>
        <end position="32"/>
    </location>
</feature>
<feature type="transmembrane region" description="Helical" evidence="2">
    <location>
        <begin position="58"/>
        <end position="76"/>
    </location>
</feature>
<evidence type="ECO:0000313" key="4">
    <source>
        <dbReference type="Proteomes" id="UP000486534"/>
    </source>
</evidence>
<keyword evidence="2" id="KW-0812">Transmembrane</keyword>
<protein>
    <submittedName>
        <fullName evidence="3">Poly-beta-1,6-N-acetyl-D-glucosamine biosynthesis protein PgaD</fullName>
    </submittedName>
</protein>
<dbReference type="GO" id="GO:0043709">
    <property type="term" value="P:cell adhesion involved in single-species biofilm formation"/>
    <property type="evidence" value="ECO:0007669"/>
    <property type="project" value="InterPro"/>
</dbReference>
<organism evidence="3 4">
    <name type="scientific">Pseudomonas piscis</name>
    <dbReference type="NCBI Taxonomy" id="2614538"/>
    <lineage>
        <taxon>Bacteria</taxon>
        <taxon>Pseudomonadati</taxon>
        <taxon>Pseudomonadota</taxon>
        <taxon>Gammaproteobacteria</taxon>
        <taxon>Pseudomonadales</taxon>
        <taxon>Pseudomonadaceae</taxon>
        <taxon>Pseudomonas</taxon>
    </lineage>
</organism>
<dbReference type="InterPro" id="IPR023829">
    <property type="entry name" value="PGA_PgaD"/>
</dbReference>
<gene>
    <name evidence="3" type="primary">pgaD</name>
    <name evidence="3" type="ORF">GDH07_22095</name>
</gene>
<dbReference type="RefSeq" id="WP_152898936.1">
    <property type="nucleotide sequence ID" value="NZ_CP191492.1"/>
</dbReference>
<reference evidence="3 4" key="1">
    <citation type="submission" date="2019-10" db="EMBL/GenBank/DDBJ databases">
        <title>Pseudomonas dajingensis sp. nov., isolated from the profound head ulcers of farmed Murray cod (Maccullochella peelii peelii).</title>
        <authorList>
            <person name="Liu Y."/>
        </authorList>
    </citation>
    <scope>NUCLEOTIDE SEQUENCE [LARGE SCALE GENOMIC DNA]</scope>
    <source>
        <strain evidence="3 4">MC042</strain>
    </source>
</reference>
<dbReference type="Proteomes" id="UP000486534">
    <property type="component" value="Unassembled WGS sequence"/>
</dbReference>
<evidence type="ECO:0000313" key="3">
    <source>
        <dbReference type="EMBL" id="MQA56016.1"/>
    </source>
</evidence>
<feature type="region of interest" description="Disordered" evidence="1">
    <location>
        <begin position="144"/>
        <end position="170"/>
    </location>
</feature>
<keyword evidence="2" id="KW-1133">Transmembrane helix</keyword>
<comment type="caution">
    <text evidence="3">The sequence shown here is derived from an EMBL/GenBank/DDBJ whole genome shotgun (WGS) entry which is preliminary data.</text>
</comment>
<dbReference type="AlphaFoldDB" id="A0A7X1PPI1"/>
<accession>A0A7X1PPI1</accession>
<feature type="compositionally biased region" description="Basic and acidic residues" evidence="1">
    <location>
        <begin position="161"/>
        <end position="170"/>
    </location>
</feature>
<evidence type="ECO:0000256" key="1">
    <source>
        <dbReference type="SAM" id="MobiDB-lite"/>
    </source>
</evidence>
<feature type="compositionally biased region" description="Pro residues" evidence="1">
    <location>
        <begin position="147"/>
        <end position="157"/>
    </location>
</feature>